<keyword evidence="7" id="KW-1185">Reference proteome</keyword>
<dbReference type="OMA" id="CAGIRYT"/>
<keyword evidence="4" id="KW-1015">Disulfide bond</keyword>
<organism evidence="6 7">
    <name type="scientific">Auricularia subglabra (strain TFB-10046 / SS5)</name>
    <name type="common">White-rot fungus</name>
    <name type="synonym">Auricularia delicata (strain TFB10046)</name>
    <dbReference type="NCBI Taxonomy" id="717982"/>
    <lineage>
        <taxon>Eukaryota</taxon>
        <taxon>Fungi</taxon>
        <taxon>Dikarya</taxon>
        <taxon>Basidiomycota</taxon>
        <taxon>Agaricomycotina</taxon>
        <taxon>Agaricomycetes</taxon>
        <taxon>Auriculariales</taxon>
        <taxon>Auriculariaceae</taxon>
        <taxon>Auricularia</taxon>
    </lineage>
</organism>
<dbReference type="PANTHER" id="PTHR42104">
    <property type="entry name" value="EXTRACELLULAR GUANYL-SPECIFIC RIBONUCLEASE RNTA (AFU_ORTHOLOGUE AFUA_4G03230)"/>
    <property type="match status" value="1"/>
</dbReference>
<gene>
    <name evidence="6" type="ORF">AURDEDRAFT_19425</name>
</gene>
<dbReference type="GO" id="GO:0016829">
    <property type="term" value="F:lyase activity"/>
    <property type="evidence" value="ECO:0007669"/>
    <property type="project" value="UniProtKB-KW"/>
</dbReference>
<dbReference type="InterPro" id="IPR000026">
    <property type="entry name" value="N1-like"/>
</dbReference>
<dbReference type="eggNOG" id="ENOG502SA4T">
    <property type="taxonomic scope" value="Eukaryota"/>
</dbReference>
<evidence type="ECO:0000313" key="6">
    <source>
        <dbReference type="EMBL" id="EJD34675.1"/>
    </source>
</evidence>
<evidence type="ECO:0000256" key="4">
    <source>
        <dbReference type="ARBA" id="ARBA00023157"/>
    </source>
</evidence>
<proteinExistence type="predicted"/>
<dbReference type="AlphaFoldDB" id="J0LDH2"/>
<name>J0LDH2_AURST</name>
<keyword evidence="3" id="KW-0378">Hydrolase</keyword>
<dbReference type="Proteomes" id="UP000006514">
    <property type="component" value="Unassembled WGS sequence"/>
</dbReference>
<sequence>GKDKYPHAYNDYEHFAFAHAQAPYIEFPVMQGKVYTGEAPGADRVVLGSIADDFQSAVYCAVITHDGQRKNNFAEC</sequence>
<dbReference type="GO" id="GO:0004521">
    <property type="term" value="F:RNA endonuclease activity"/>
    <property type="evidence" value="ECO:0007669"/>
    <property type="project" value="InterPro"/>
</dbReference>
<evidence type="ECO:0000313" key="7">
    <source>
        <dbReference type="Proteomes" id="UP000006514"/>
    </source>
</evidence>
<dbReference type="OrthoDB" id="5425539at2759"/>
<evidence type="ECO:0000256" key="5">
    <source>
        <dbReference type="ARBA" id="ARBA00023239"/>
    </source>
</evidence>
<dbReference type="EMBL" id="JH687928">
    <property type="protein sequence ID" value="EJD34675.1"/>
    <property type="molecule type" value="Genomic_DNA"/>
</dbReference>
<dbReference type="SUPFAM" id="SSF53933">
    <property type="entry name" value="Microbial ribonucleases"/>
    <property type="match status" value="1"/>
</dbReference>
<dbReference type="PANTHER" id="PTHR42104:SF1">
    <property type="entry name" value="EXTRACELLULAR GUANYL-SPECIFIC RIBONUCLEASE RNTA (AFU_ORTHOLOGUE AFUA_4G03230)"/>
    <property type="match status" value="1"/>
</dbReference>
<keyword evidence="2" id="KW-0255">Endonuclease</keyword>
<evidence type="ECO:0000256" key="2">
    <source>
        <dbReference type="ARBA" id="ARBA00022759"/>
    </source>
</evidence>
<dbReference type="GO" id="GO:0003723">
    <property type="term" value="F:RNA binding"/>
    <property type="evidence" value="ECO:0007669"/>
    <property type="project" value="InterPro"/>
</dbReference>
<feature type="non-terminal residue" evidence="6">
    <location>
        <position position="76"/>
    </location>
</feature>
<protein>
    <submittedName>
        <fullName evidence="6">Ribonuclease/ribotoxin</fullName>
    </submittedName>
</protein>
<evidence type="ECO:0000256" key="1">
    <source>
        <dbReference type="ARBA" id="ARBA00022722"/>
    </source>
</evidence>
<dbReference type="Gene3D" id="3.10.450.30">
    <property type="entry name" value="Microbial ribonucleases"/>
    <property type="match status" value="1"/>
</dbReference>
<keyword evidence="5" id="KW-0456">Lyase</keyword>
<accession>J0LDH2</accession>
<dbReference type="InterPro" id="IPR016191">
    <property type="entry name" value="Ribonuclease/ribotoxin"/>
</dbReference>
<keyword evidence="1" id="KW-0540">Nuclease</keyword>
<dbReference type="Pfam" id="PF00545">
    <property type="entry name" value="Ribonuclease"/>
    <property type="match status" value="1"/>
</dbReference>
<evidence type="ECO:0000256" key="3">
    <source>
        <dbReference type="ARBA" id="ARBA00022801"/>
    </source>
</evidence>
<dbReference type="InParanoid" id="J0LDH2"/>
<feature type="non-terminal residue" evidence="6">
    <location>
        <position position="1"/>
    </location>
</feature>
<dbReference type="GO" id="GO:0016787">
    <property type="term" value="F:hydrolase activity"/>
    <property type="evidence" value="ECO:0007669"/>
    <property type="project" value="UniProtKB-KW"/>
</dbReference>
<dbReference type="KEGG" id="adl:AURDEDRAFT_19425"/>
<reference evidence="7" key="1">
    <citation type="journal article" date="2012" name="Science">
        <title>The Paleozoic origin of enzymatic lignin decomposition reconstructed from 31 fungal genomes.</title>
        <authorList>
            <person name="Floudas D."/>
            <person name="Binder M."/>
            <person name="Riley R."/>
            <person name="Barry K."/>
            <person name="Blanchette R.A."/>
            <person name="Henrissat B."/>
            <person name="Martinez A.T."/>
            <person name="Otillar R."/>
            <person name="Spatafora J.W."/>
            <person name="Yadav J.S."/>
            <person name="Aerts A."/>
            <person name="Benoit I."/>
            <person name="Boyd A."/>
            <person name="Carlson A."/>
            <person name="Copeland A."/>
            <person name="Coutinho P.M."/>
            <person name="de Vries R.P."/>
            <person name="Ferreira P."/>
            <person name="Findley K."/>
            <person name="Foster B."/>
            <person name="Gaskell J."/>
            <person name="Glotzer D."/>
            <person name="Gorecki P."/>
            <person name="Heitman J."/>
            <person name="Hesse C."/>
            <person name="Hori C."/>
            <person name="Igarashi K."/>
            <person name="Jurgens J.A."/>
            <person name="Kallen N."/>
            <person name="Kersten P."/>
            <person name="Kohler A."/>
            <person name="Kuees U."/>
            <person name="Kumar T.K.A."/>
            <person name="Kuo A."/>
            <person name="LaButti K."/>
            <person name="Larrondo L.F."/>
            <person name="Lindquist E."/>
            <person name="Ling A."/>
            <person name="Lombard V."/>
            <person name="Lucas S."/>
            <person name="Lundell T."/>
            <person name="Martin R."/>
            <person name="McLaughlin D.J."/>
            <person name="Morgenstern I."/>
            <person name="Morin E."/>
            <person name="Murat C."/>
            <person name="Nagy L.G."/>
            <person name="Nolan M."/>
            <person name="Ohm R.A."/>
            <person name="Patyshakuliyeva A."/>
            <person name="Rokas A."/>
            <person name="Ruiz-Duenas F.J."/>
            <person name="Sabat G."/>
            <person name="Salamov A."/>
            <person name="Samejima M."/>
            <person name="Schmutz J."/>
            <person name="Slot J.C."/>
            <person name="St John F."/>
            <person name="Stenlid J."/>
            <person name="Sun H."/>
            <person name="Sun S."/>
            <person name="Syed K."/>
            <person name="Tsang A."/>
            <person name="Wiebenga A."/>
            <person name="Young D."/>
            <person name="Pisabarro A."/>
            <person name="Eastwood D.C."/>
            <person name="Martin F."/>
            <person name="Cullen D."/>
            <person name="Grigoriev I.V."/>
            <person name="Hibbett D.S."/>
        </authorList>
    </citation>
    <scope>NUCLEOTIDE SEQUENCE [LARGE SCALE GENOMIC DNA]</scope>
    <source>
        <strain evidence="7">TFB10046</strain>
    </source>
</reference>